<keyword evidence="4" id="KW-0472">Membrane</keyword>
<dbReference type="GO" id="GO:0016020">
    <property type="term" value="C:membrane"/>
    <property type="evidence" value="ECO:0007669"/>
    <property type="project" value="UniProtKB-SubCell"/>
</dbReference>
<sequence>MSYVNLAALPMGLQLLLPAVACERLLELRLSRRHARWAMARGGVEYGRRHFPFMAAAHVGLFLGIPLEVILLHRSFVPVLGWPVLCVQVLVHGGRWWCVRSLGPRWNTRVIVVPGMPLVDRGPYRWMRHPNYLIVAVEGLSLPLVHRPVVHRRQRGRPQRPTAGGELRPVPASTDLLSRRRKTGARHQNRQAHHHSEDARGNLPTSGAQAAGHRLQPSRRR</sequence>
<evidence type="ECO:0000313" key="7">
    <source>
        <dbReference type="Proteomes" id="UP000287830"/>
    </source>
</evidence>
<evidence type="ECO:0000256" key="1">
    <source>
        <dbReference type="ARBA" id="ARBA00004141"/>
    </source>
</evidence>
<evidence type="ECO:0008006" key="8">
    <source>
        <dbReference type="Google" id="ProtNLM"/>
    </source>
</evidence>
<evidence type="ECO:0000313" key="6">
    <source>
        <dbReference type="EMBL" id="GCD39590.1"/>
    </source>
</evidence>
<feature type="compositionally biased region" description="Basic residues" evidence="5">
    <location>
        <begin position="179"/>
        <end position="193"/>
    </location>
</feature>
<accession>A0A7U9Q257</accession>
<organism evidence="6 7">
    <name type="scientific">Streptomyces chrestomyceticus JCM 4735</name>
    <dbReference type="NCBI Taxonomy" id="1306181"/>
    <lineage>
        <taxon>Bacteria</taxon>
        <taxon>Bacillati</taxon>
        <taxon>Actinomycetota</taxon>
        <taxon>Actinomycetes</taxon>
        <taxon>Kitasatosporales</taxon>
        <taxon>Streptomycetaceae</taxon>
        <taxon>Streptomyces</taxon>
    </lineage>
</organism>
<name>A0A7U9Q257_9ACTN</name>
<dbReference type="Pfam" id="PF04140">
    <property type="entry name" value="ICMT"/>
    <property type="match status" value="1"/>
</dbReference>
<dbReference type="Gene3D" id="1.20.120.1630">
    <property type="match status" value="1"/>
</dbReference>
<keyword evidence="2" id="KW-0812">Transmembrane</keyword>
<evidence type="ECO:0000256" key="5">
    <source>
        <dbReference type="SAM" id="MobiDB-lite"/>
    </source>
</evidence>
<comment type="caution">
    <text evidence="6">The sequence shown here is derived from an EMBL/GenBank/DDBJ whole genome shotgun (WGS) entry which is preliminary data.</text>
</comment>
<reference evidence="6 7" key="1">
    <citation type="submission" date="2018-11" db="EMBL/GenBank/DDBJ databases">
        <title>Whole genome sequence of Streptomyces chrestomyceticus NBRC 13444(T).</title>
        <authorList>
            <person name="Komaki H."/>
            <person name="Tamura T."/>
        </authorList>
    </citation>
    <scope>NUCLEOTIDE SEQUENCE [LARGE SCALE GENOMIC DNA]</scope>
    <source>
        <strain evidence="6 7">NBRC 13444</strain>
    </source>
</reference>
<keyword evidence="3" id="KW-1133">Transmembrane helix</keyword>
<proteinExistence type="predicted"/>
<dbReference type="InterPro" id="IPR007269">
    <property type="entry name" value="ICMT_MeTrfase"/>
</dbReference>
<evidence type="ECO:0000256" key="3">
    <source>
        <dbReference type="ARBA" id="ARBA00022989"/>
    </source>
</evidence>
<evidence type="ECO:0000256" key="2">
    <source>
        <dbReference type="ARBA" id="ARBA00022692"/>
    </source>
</evidence>
<feature type="region of interest" description="Disordered" evidence="5">
    <location>
        <begin position="151"/>
        <end position="221"/>
    </location>
</feature>
<dbReference type="EMBL" id="BHZC01000001">
    <property type="protein sequence ID" value="GCD39590.1"/>
    <property type="molecule type" value="Genomic_DNA"/>
</dbReference>
<comment type="subcellular location">
    <subcellularLocation>
        <location evidence="1">Membrane</location>
        <topology evidence="1">Multi-pass membrane protein</topology>
    </subcellularLocation>
</comment>
<protein>
    <recommendedName>
        <fullName evidence="8">Isoprenylcysteine carboxyl methyltransferase</fullName>
    </recommendedName>
</protein>
<gene>
    <name evidence="6" type="ORF">OEIGOIKO_07446</name>
</gene>
<dbReference type="AlphaFoldDB" id="A0A7U9Q257"/>
<dbReference type="Proteomes" id="UP000287830">
    <property type="component" value="Unassembled WGS sequence"/>
</dbReference>
<evidence type="ECO:0000256" key="4">
    <source>
        <dbReference type="ARBA" id="ARBA00023136"/>
    </source>
</evidence>
<dbReference type="GO" id="GO:0004671">
    <property type="term" value="F:protein C-terminal S-isoprenylcysteine carboxyl O-methyltransferase activity"/>
    <property type="evidence" value="ECO:0007669"/>
    <property type="project" value="InterPro"/>
</dbReference>